<dbReference type="EMBL" id="BLLF01000370">
    <property type="protein sequence ID" value="GFH11061.1"/>
    <property type="molecule type" value="Genomic_DNA"/>
</dbReference>
<gene>
    <name evidence="1" type="ORF">HaLaN_06494</name>
</gene>
<organism evidence="1 2">
    <name type="scientific">Haematococcus lacustris</name>
    <name type="common">Green alga</name>
    <name type="synonym">Haematococcus pluvialis</name>
    <dbReference type="NCBI Taxonomy" id="44745"/>
    <lineage>
        <taxon>Eukaryota</taxon>
        <taxon>Viridiplantae</taxon>
        <taxon>Chlorophyta</taxon>
        <taxon>core chlorophytes</taxon>
        <taxon>Chlorophyceae</taxon>
        <taxon>CS clade</taxon>
        <taxon>Chlamydomonadales</taxon>
        <taxon>Haematococcaceae</taxon>
        <taxon>Haematococcus</taxon>
    </lineage>
</organism>
<keyword evidence="2" id="KW-1185">Reference proteome</keyword>
<comment type="caution">
    <text evidence="1">The sequence shown here is derived from an EMBL/GenBank/DDBJ whole genome shotgun (WGS) entry which is preliminary data.</text>
</comment>
<proteinExistence type="predicted"/>
<protein>
    <submittedName>
        <fullName evidence="1">Uncharacterized protein</fullName>
    </submittedName>
</protein>
<reference evidence="1 2" key="1">
    <citation type="submission" date="2020-02" db="EMBL/GenBank/DDBJ databases">
        <title>Draft genome sequence of Haematococcus lacustris strain NIES-144.</title>
        <authorList>
            <person name="Morimoto D."/>
            <person name="Nakagawa S."/>
            <person name="Yoshida T."/>
            <person name="Sawayama S."/>
        </authorList>
    </citation>
    <scope>NUCLEOTIDE SEQUENCE [LARGE SCALE GENOMIC DNA]</scope>
    <source>
        <strain evidence="1 2">NIES-144</strain>
    </source>
</reference>
<dbReference type="AlphaFoldDB" id="A0A699YND2"/>
<evidence type="ECO:0000313" key="2">
    <source>
        <dbReference type="Proteomes" id="UP000485058"/>
    </source>
</evidence>
<sequence>MLSRAGGKNASMIERVP</sequence>
<accession>A0A699YND2</accession>
<name>A0A699YND2_HAELA</name>
<dbReference type="Proteomes" id="UP000485058">
    <property type="component" value="Unassembled WGS sequence"/>
</dbReference>
<evidence type="ECO:0000313" key="1">
    <source>
        <dbReference type="EMBL" id="GFH11061.1"/>
    </source>
</evidence>